<comment type="similarity">
    <text evidence="1">Belongs to the bacterial histone-like protein family.</text>
</comment>
<protein>
    <submittedName>
        <fullName evidence="2">Basic nuclear protein</fullName>
    </submittedName>
</protein>
<name>B4ZG38_AMPCA</name>
<evidence type="ECO:0000256" key="1">
    <source>
        <dbReference type="RuleBase" id="RU003939"/>
    </source>
</evidence>
<dbReference type="SMART" id="SM00411">
    <property type="entry name" value="BHL"/>
    <property type="match status" value="1"/>
</dbReference>
<dbReference type="AlphaFoldDB" id="B4ZG38"/>
<dbReference type="Gene3D" id="4.10.520.10">
    <property type="entry name" value="IHF-like DNA-binding proteins"/>
    <property type="match status" value="1"/>
</dbReference>
<organism evidence="2">
    <name type="scientific">Amphidinium carterae</name>
    <name type="common">Dinoflagellate</name>
    <dbReference type="NCBI Taxonomy" id="2961"/>
    <lineage>
        <taxon>Eukaryota</taxon>
        <taxon>Sar</taxon>
        <taxon>Alveolata</taxon>
        <taxon>Dinophyceae</taxon>
        <taxon>Amphidiniales</taxon>
        <taxon>Amphidiniaceae</taxon>
        <taxon>Amphidinium</taxon>
    </lineage>
</organism>
<reference evidence="2" key="1">
    <citation type="journal article" date="2008" name="PLoS ONE">
        <title>From stop to start: tandem gene arrangement, copy number and trans-splicing sites in the dinoflagellate Amphidinium carterae.</title>
        <authorList>
            <person name="Bachvaroff T.R."/>
            <person name="Place A.R."/>
        </authorList>
    </citation>
    <scope>NUCLEOTIDE SEQUENCE</scope>
    <source>
        <strain evidence="2">CCMP1314</strain>
    </source>
</reference>
<sequence length="108" mass="11841">MAPKAMKSKTEALTMSEAYKTVAEKMELKPKDVKGIMQSLLELSTEQVKKSGSFKLAGMLNMKLISKPATKARKGLNPFTKEPCVFKAKPASKSVKVLALKKLKEALN</sequence>
<dbReference type="SUPFAM" id="SSF47729">
    <property type="entry name" value="IHF-like DNA-binding proteins"/>
    <property type="match status" value="1"/>
</dbReference>
<dbReference type="InterPro" id="IPR010992">
    <property type="entry name" value="IHF-like_DNA-bd_dom_sf"/>
</dbReference>
<dbReference type="GO" id="GO:0003677">
    <property type="term" value="F:DNA binding"/>
    <property type="evidence" value="ECO:0007669"/>
    <property type="project" value="InterPro"/>
</dbReference>
<dbReference type="GO" id="GO:0030527">
    <property type="term" value="F:structural constituent of chromatin"/>
    <property type="evidence" value="ECO:0007669"/>
    <property type="project" value="InterPro"/>
</dbReference>
<dbReference type="CDD" id="cd13834">
    <property type="entry name" value="HU_like"/>
    <property type="match status" value="1"/>
</dbReference>
<dbReference type="EMBL" id="EU742858">
    <property type="protein sequence ID" value="ACF28665.1"/>
    <property type="molecule type" value="mRNA"/>
</dbReference>
<evidence type="ECO:0000313" key="2">
    <source>
        <dbReference type="EMBL" id="ACF28665.1"/>
    </source>
</evidence>
<dbReference type="InterPro" id="IPR000119">
    <property type="entry name" value="Hist_DNA-bd"/>
</dbReference>
<dbReference type="Pfam" id="PF00216">
    <property type="entry name" value="Bac_DNA_binding"/>
    <property type="match status" value="1"/>
</dbReference>
<accession>B4ZG38</accession>
<proteinExistence type="evidence at transcript level"/>